<dbReference type="Gene3D" id="3.10.50.40">
    <property type="match status" value="1"/>
</dbReference>
<protein>
    <recommendedName>
        <fullName evidence="2 5">peptidylprolyl isomerase</fullName>
        <ecNumber evidence="2 5">5.2.1.8</ecNumber>
    </recommendedName>
</protein>
<evidence type="ECO:0000256" key="3">
    <source>
        <dbReference type="ARBA" id="ARBA00023110"/>
    </source>
</evidence>
<dbReference type="EMBL" id="HBGU01086642">
    <property type="protein sequence ID" value="CAD9556051.1"/>
    <property type="molecule type" value="Transcribed_RNA"/>
</dbReference>
<evidence type="ECO:0000256" key="4">
    <source>
        <dbReference type="ARBA" id="ARBA00023235"/>
    </source>
</evidence>
<name>A0A7S2JUG0_9EUKA</name>
<evidence type="ECO:0000256" key="1">
    <source>
        <dbReference type="ARBA" id="ARBA00000971"/>
    </source>
</evidence>
<accession>A0A7S2JUG0</accession>
<dbReference type="InterPro" id="IPR001179">
    <property type="entry name" value="PPIase_FKBP_dom"/>
</dbReference>
<comment type="catalytic activity">
    <reaction evidence="1 5">
        <text>[protein]-peptidylproline (omega=180) = [protein]-peptidylproline (omega=0)</text>
        <dbReference type="Rhea" id="RHEA:16237"/>
        <dbReference type="Rhea" id="RHEA-COMP:10747"/>
        <dbReference type="Rhea" id="RHEA-COMP:10748"/>
        <dbReference type="ChEBI" id="CHEBI:83833"/>
        <dbReference type="ChEBI" id="CHEBI:83834"/>
        <dbReference type="EC" id="5.2.1.8"/>
    </reaction>
</comment>
<feature type="domain" description="PPIase FKBP-type" evidence="6">
    <location>
        <begin position="83"/>
        <end position="171"/>
    </location>
</feature>
<dbReference type="PANTHER" id="PTHR10516:SF443">
    <property type="entry name" value="FK506-BINDING PROTEIN 59-RELATED"/>
    <property type="match status" value="1"/>
</dbReference>
<keyword evidence="3 5" id="KW-0697">Rotamase</keyword>
<reference evidence="7" key="1">
    <citation type="submission" date="2021-01" db="EMBL/GenBank/DDBJ databases">
        <authorList>
            <person name="Corre E."/>
            <person name="Pelletier E."/>
            <person name="Niang G."/>
            <person name="Scheremetjew M."/>
            <person name="Finn R."/>
            <person name="Kale V."/>
            <person name="Holt S."/>
            <person name="Cochrane G."/>
            <person name="Meng A."/>
            <person name="Brown T."/>
            <person name="Cohen L."/>
        </authorList>
    </citation>
    <scope>NUCLEOTIDE SEQUENCE</scope>
    <source>
        <strain evidence="7">UTEX LB 985</strain>
    </source>
</reference>
<dbReference type="GO" id="GO:0003755">
    <property type="term" value="F:peptidyl-prolyl cis-trans isomerase activity"/>
    <property type="evidence" value="ECO:0007669"/>
    <property type="project" value="UniProtKB-KW"/>
</dbReference>
<dbReference type="Pfam" id="PF00254">
    <property type="entry name" value="FKBP_C"/>
    <property type="match status" value="1"/>
</dbReference>
<evidence type="ECO:0000259" key="6">
    <source>
        <dbReference type="PROSITE" id="PS50059"/>
    </source>
</evidence>
<sequence>MPAISRRLAIGGACASALGVTPAHASDFQFDPTGSWIREVPDSTWAKHEGPFTEEFFKDFKTTDTGFAYKFLQQGEGDKPIKGQAVLVHYTGYLPSGKKFDSSYDREQPFKFTLGSGKVIPGWEAIVSGMNKGKRVVVKIPPQYAYGDKGAGNKIPPNSDLIFYMELYRLFPVESAD</sequence>
<dbReference type="InterPro" id="IPR046357">
    <property type="entry name" value="PPIase_dom_sf"/>
</dbReference>
<dbReference type="PANTHER" id="PTHR10516">
    <property type="entry name" value="PEPTIDYL-PROLYL CIS-TRANS ISOMERASE"/>
    <property type="match status" value="1"/>
</dbReference>
<evidence type="ECO:0000313" key="7">
    <source>
        <dbReference type="EMBL" id="CAD9556051.1"/>
    </source>
</evidence>
<dbReference type="AlphaFoldDB" id="A0A7S2JUG0"/>
<dbReference type="SUPFAM" id="SSF54534">
    <property type="entry name" value="FKBP-like"/>
    <property type="match status" value="1"/>
</dbReference>
<dbReference type="EC" id="5.2.1.8" evidence="2 5"/>
<evidence type="ECO:0000256" key="2">
    <source>
        <dbReference type="ARBA" id="ARBA00013194"/>
    </source>
</evidence>
<dbReference type="InterPro" id="IPR050689">
    <property type="entry name" value="FKBP-type_PPIase"/>
</dbReference>
<evidence type="ECO:0000256" key="5">
    <source>
        <dbReference type="PROSITE-ProRule" id="PRU00277"/>
    </source>
</evidence>
<proteinExistence type="predicted"/>
<dbReference type="PROSITE" id="PS50059">
    <property type="entry name" value="FKBP_PPIASE"/>
    <property type="match status" value="1"/>
</dbReference>
<gene>
    <name evidence="7" type="ORF">CBRE1094_LOCUS47296</name>
</gene>
<dbReference type="FunFam" id="3.10.50.40:FF:000006">
    <property type="entry name" value="Peptidyl-prolyl cis-trans isomerase"/>
    <property type="match status" value="1"/>
</dbReference>
<organism evidence="7">
    <name type="scientific">Haptolina brevifila</name>
    <dbReference type="NCBI Taxonomy" id="156173"/>
    <lineage>
        <taxon>Eukaryota</taxon>
        <taxon>Haptista</taxon>
        <taxon>Haptophyta</taxon>
        <taxon>Prymnesiophyceae</taxon>
        <taxon>Prymnesiales</taxon>
        <taxon>Prymnesiaceae</taxon>
        <taxon>Haptolina</taxon>
    </lineage>
</organism>
<keyword evidence="4 5" id="KW-0413">Isomerase</keyword>